<dbReference type="EMBL" id="UZAL01039459">
    <property type="protein sequence ID" value="VDP75469.1"/>
    <property type="molecule type" value="Genomic_DNA"/>
</dbReference>
<reference evidence="1 2" key="1">
    <citation type="submission" date="2018-11" db="EMBL/GenBank/DDBJ databases">
        <authorList>
            <consortium name="Pathogen Informatics"/>
        </authorList>
    </citation>
    <scope>NUCLEOTIDE SEQUENCE [LARGE SCALE GENOMIC DNA]</scope>
    <source>
        <strain>Denwood</strain>
        <strain evidence="2">Zambia</strain>
    </source>
</reference>
<protein>
    <submittedName>
        <fullName evidence="1">Uncharacterized protein</fullName>
    </submittedName>
</protein>
<organism evidence="1 2">
    <name type="scientific">Schistosoma mattheei</name>
    <dbReference type="NCBI Taxonomy" id="31246"/>
    <lineage>
        <taxon>Eukaryota</taxon>
        <taxon>Metazoa</taxon>
        <taxon>Spiralia</taxon>
        <taxon>Lophotrochozoa</taxon>
        <taxon>Platyhelminthes</taxon>
        <taxon>Trematoda</taxon>
        <taxon>Digenea</taxon>
        <taxon>Strigeidida</taxon>
        <taxon>Schistosomatoidea</taxon>
        <taxon>Schistosomatidae</taxon>
        <taxon>Schistosoma</taxon>
    </lineage>
</organism>
<sequence>MYSREGDSDFLPHQNVKVDYLHKMISNMIHHYKMTYPSFYNNHELLTKLDSK</sequence>
<dbReference type="AlphaFoldDB" id="A0A3P8K692"/>
<name>A0A3P8K692_9TREM</name>
<evidence type="ECO:0000313" key="1">
    <source>
        <dbReference type="EMBL" id="VDP75469.1"/>
    </source>
</evidence>
<evidence type="ECO:0000313" key="2">
    <source>
        <dbReference type="Proteomes" id="UP000269396"/>
    </source>
</evidence>
<dbReference type="Proteomes" id="UP000269396">
    <property type="component" value="Unassembled WGS sequence"/>
</dbReference>
<gene>
    <name evidence="1" type="ORF">SMTD_LOCUS17877</name>
</gene>
<accession>A0A3P8K692</accession>
<keyword evidence="2" id="KW-1185">Reference proteome</keyword>
<proteinExistence type="predicted"/>